<keyword evidence="6 7" id="KW-1015">Disulfide bond</keyword>
<dbReference type="InterPro" id="IPR050633">
    <property type="entry name" value="Neuropilin_MCO_CoagFactor"/>
</dbReference>
<dbReference type="Pfam" id="PF03815">
    <property type="entry name" value="LCCL"/>
    <property type="match status" value="1"/>
</dbReference>
<dbReference type="SMART" id="SM00231">
    <property type="entry name" value="FA58C"/>
    <property type="match status" value="1"/>
</dbReference>
<feature type="domain" description="LCCL" evidence="11">
    <location>
        <begin position="149"/>
        <end position="235"/>
    </location>
</feature>
<name>A0A3B4ZYH0_9TELE</name>
<dbReference type="AlphaFoldDB" id="A0A3B4ZYH0"/>
<dbReference type="SUPFAM" id="SSF69848">
    <property type="entry name" value="LCCL domain"/>
    <property type="match status" value="1"/>
</dbReference>
<dbReference type="CDD" id="cd00057">
    <property type="entry name" value="FA58C"/>
    <property type="match status" value="1"/>
</dbReference>
<evidence type="ECO:0000259" key="11">
    <source>
        <dbReference type="PROSITE" id="PS50820"/>
    </source>
</evidence>
<evidence type="ECO:0000256" key="7">
    <source>
        <dbReference type="PROSITE-ProRule" id="PRU00059"/>
    </source>
</evidence>
<dbReference type="InterPro" id="IPR000421">
    <property type="entry name" value="FA58C"/>
</dbReference>
<protein>
    <submittedName>
        <fullName evidence="12">Discoidin, CUB and LCCL domain containing 2</fullName>
    </submittedName>
</protein>
<dbReference type="Pfam" id="PF00431">
    <property type="entry name" value="CUB"/>
    <property type="match status" value="1"/>
</dbReference>
<dbReference type="SUPFAM" id="SSF49854">
    <property type="entry name" value="Spermadhesin, CUB domain"/>
    <property type="match status" value="1"/>
</dbReference>
<dbReference type="CDD" id="cd00041">
    <property type="entry name" value="CUB"/>
    <property type="match status" value="1"/>
</dbReference>
<dbReference type="PROSITE" id="PS50820">
    <property type="entry name" value="LCCL"/>
    <property type="match status" value="1"/>
</dbReference>
<dbReference type="InterPro" id="IPR036609">
    <property type="entry name" value="LCCL_sf"/>
</dbReference>
<dbReference type="SUPFAM" id="SSF49785">
    <property type="entry name" value="Galactose-binding domain-like"/>
    <property type="match status" value="1"/>
</dbReference>
<dbReference type="FunFam" id="2.60.120.290:FF:000035">
    <property type="entry name" value="Discoidin, CUB and LCCL domain-containing protein 2"/>
    <property type="match status" value="1"/>
</dbReference>
<evidence type="ECO:0000256" key="1">
    <source>
        <dbReference type="ARBA" id="ARBA00004479"/>
    </source>
</evidence>
<sequence length="658" mass="71702">MGRAVMVGRGPTGAAGVLVLSVLIILTTEGCRAQKDGCGPSVLGPSSGTLSSLGYPRTYPNDTVCEWEISVPRGKRIHFRFASLDIEDSDCQVNYLRLYNGIGPERSEIKYCGLGLKVNELIESTGNQVTVQFMSGTHHTGRGFYLSYSTTLITCLDKGTDFPEAEFKYCPAGCLTSTEEISGTIPNGYRELQSSPLCVAAVHAGVVSNAVGGKISVVSSKGIPHYEGTLANNVTGTLSNSLFTFKTNCYGTLGLESGGVADTQLNASSVWEWSIITGQRNVWAPTGARLKKTGLPWAPSHSDQQQWLQVDLKREKRITIITTGSTLIEYKYYVSAYRVLYSNDGKQWSSYREANSTQDKIFQGNINYLHEVRNNFIPPIEARFVRVNPTLWHQRIALKLELLGCQVPPPPPSHYPPHPAGTKRPPHLGQTTHTPDIRNTTMPPHTGKVALAAVLVPVLVMVLTALILSVVCTWHWRNSSEGTYDLPHWDRTWWKSMKQLLPSKMVETEDSVRYSSSEVGRLTGRGAVPRLHAEPAYAQPLVSGVTTLGARSTFKPDEGPDPGYSDPDLYDAPISPDVYHAYAEPLPASGSEYATPIVVDMGCHLPGGSTLNQASTVCSFMGARTDSGQSGRLAYDTPKNTTGQVTPTEDLTYQVPQS</sequence>
<comment type="caution">
    <text evidence="7">Lacks conserved residue(s) required for the propagation of feature annotation.</text>
</comment>
<organism evidence="12">
    <name type="scientific">Stegastes partitus</name>
    <name type="common">bicolor damselfish</name>
    <dbReference type="NCBI Taxonomy" id="144197"/>
    <lineage>
        <taxon>Eukaryota</taxon>
        <taxon>Metazoa</taxon>
        <taxon>Chordata</taxon>
        <taxon>Craniata</taxon>
        <taxon>Vertebrata</taxon>
        <taxon>Euteleostomi</taxon>
        <taxon>Actinopterygii</taxon>
        <taxon>Neopterygii</taxon>
        <taxon>Teleostei</taxon>
        <taxon>Neoteleostei</taxon>
        <taxon>Acanthomorphata</taxon>
        <taxon>Ovalentaria</taxon>
        <taxon>Pomacentridae</taxon>
        <taxon>Stegastes</taxon>
    </lineage>
</organism>
<dbReference type="InterPro" id="IPR008979">
    <property type="entry name" value="Galactose-bd-like_sf"/>
</dbReference>
<dbReference type="SMART" id="SM00042">
    <property type="entry name" value="CUB"/>
    <property type="match status" value="1"/>
</dbReference>
<feature type="disulfide bond" evidence="7">
    <location>
        <begin position="38"/>
        <end position="65"/>
    </location>
</feature>
<dbReference type="FunFam" id="2.60.120.260:FF:000002">
    <property type="entry name" value="Coagulation factor VIII"/>
    <property type="match status" value="1"/>
</dbReference>
<evidence type="ECO:0000256" key="8">
    <source>
        <dbReference type="SAM" id="MobiDB-lite"/>
    </source>
</evidence>
<evidence type="ECO:0000256" key="5">
    <source>
        <dbReference type="ARBA" id="ARBA00023136"/>
    </source>
</evidence>
<evidence type="ECO:0000313" key="12">
    <source>
        <dbReference type="Ensembl" id="ENSSPAP00000012876.1"/>
    </source>
</evidence>
<feature type="domain" description="F5/8 type C" evidence="10">
    <location>
        <begin position="249"/>
        <end position="405"/>
    </location>
</feature>
<dbReference type="Gene3D" id="2.60.120.290">
    <property type="entry name" value="Spermadhesin, CUB domain"/>
    <property type="match status" value="1"/>
</dbReference>
<evidence type="ECO:0000259" key="10">
    <source>
        <dbReference type="PROSITE" id="PS50022"/>
    </source>
</evidence>
<dbReference type="GO" id="GO:0042060">
    <property type="term" value="P:wound healing"/>
    <property type="evidence" value="ECO:0007669"/>
    <property type="project" value="TreeGrafter"/>
</dbReference>
<evidence type="ECO:0000256" key="6">
    <source>
        <dbReference type="ARBA" id="ARBA00023157"/>
    </source>
</evidence>
<dbReference type="PANTHER" id="PTHR46806">
    <property type="entry name" value="F5/8 TYPE C DOMAIN-CONTAINING PROTEIN"/>
    <property type="match status" value="1"/>
</dbReference>
<dbReference type="GO" id="GO:0005886">
    <property type="term" value="C:plasma membrane"/>
    <property type="evidence" value="ECO:0007669"/>
    <property type="project" value="TreeGrafter"/>
</dbReference>
<dbReference type="InterPro" id="IPR000859">
    <property type="entry name" value="CUB_dom"/>
</dbReference>
<dbReference type="InterPro" id="IPR004043">
    <property type="entry name" value="LCCL"/>
</dbReference>
<feature type="region of interest" description="Disordered" evidence="8">
    <location>
        <begin position="627"/>
        <end position="658"/>
    </location>
</feature>
<dbReference type="Ensembl" id="ENSSPAT00000013093.1">
    <property type="protein sequence ID" value="ENSSPAP00000012876.1"/>
    <property type="gene ID" value="ENSSPAG00000009724.1"/>
</dbReference>
<evidence type="ECO:0000256" key="3">
    <source>
        <dbReference type="ARBA" id="ARBA00022692"/>
    </source>
</evidence>
<feature type="domain" description="CUB" evidence="9">
    <location>
        <begin position="38"/>
        <end position="151"/>
    </location>
</feature>
<dbReference type="Gene3D" id="2.170.130.20">
    <property type="entry name" value="LCCL-like domain"/>
    <property type="match status" value="1"/>
</dbReference>
<dbReference type="PANTHER" id="PTHR46806:SF3">
    <property type="entry name" value="DISCOIDIN, CUB AND LCCL DOMAIN-CONTAINING PROTEIN 2"/>
    <property type="match status" value="1"/>
</dbReference>
<evidence type="ECO:0000256" key="4">
    <source>
        <dbReference type="ARBA" id="ARBA00022989"/>
    </source>
</evidence>
<reference evidence="12" key="1">
    <citation type="submission" date="2023-09" db="UniProtKB">
        <authorList>
            <consortium name="Ensembl"/>
        </authorList>
    </citation>
    <scope>IDENTIFICATION</scope>
</reference>
<dbReference type="GeneTree" id="ENSGT00940000158147"/>
<comment type="subcellular location">
    <subcellularLocation>
        <location evidence="1">Membrane</location>
        <topology evidence="1">Single-pass type I membrane protein</topology>
    </subcellularLocation>
</comment>
<evidence type="ECO:0000259" key="9">
    <source>
        <dbReference type="PROSITE" id="PS01180"/>
    </source>
</evidence>
<dbReference type="PROSITE" id="PS01180">
    <property type="entry name" value="CUB"/>
    <property type="match status" value="1"/>
</dbReference>
<evidence type="ECO:0000256" key="2">
    <source>
        <dbReference type="ARBA" id="ARBA00022553"/>
    </source>
</evidence>
<keyword evidence="4" id="KW-1133">Transmembrane helix</keyword>
<dbReference type="InterPro" id="IPR035914">
    <property type="entry name" value="Sperma_CUB_dom_sf"/>
</dbReference>
<dbReference type="STRING" id="144197.ENSSPAP00000012876"/>
<feature type="compositionally biased region" description="Polar residues" evidence="8">
    <location>
        <begin position="638"/>
        <end position="658"/>
    </location>
</feature>
<dbReference type="SMART" id="SM00603">
    <property type="entry name" value="LCCL"/>
    <property type="match status" value="1"/>
</dbReference>
<proteinExistence type="predicted"/>
<keyword evidence="5" id="KW-0472">Membrane</keyword>
<keyword evidence="3" id="KW-0812">Transmembrane</keyword>
<dbReference type="Gene3D" id="2.60.120.260">
    <property type="entry name" value="Galactose-binding domain-like"/>
    <property type="match status" value="1"/>
</dbReference>
<accession>A0A3B4ZYH0</accession>
<dbReference type="PROSITE" id="PS50022">
    <property type="entry name" value="FA58C_3"/>
    <property type="match status" value="1"/>
</dbReference>
<keyword evidence="2" id="KW-0597">Phosphoprotein</keyword>
<dbReference type="Pfam" id="PF00754">
    <property type="entry name" value="F5_F8_type_C"/>
    <property type="match status" value="1"/>
</dbReference>
<dbReference type="GO" id="GO:0038023">
    <property type="term" value="F:signaling receptor activity"/>
    <property type="evidence" value="ECO:0007669"/>
    <property type="project" value="TreeGrafter"/>
</dbReference>